<dbReference type="EMBL" id="JAMFTS010000002">
    <property type="protein sequence ID" value="KAJ4787707.1"/>
    <property type="molecule type" value="Genomic_DNA"/>
</dbReference>
<dbReference type="InterPro" id="IPR011948">
    <property type="entry name" value="Dullard_phosphatase"/>
</dbReference>
<keyword evidence="2" id="KW-0904">Protein phosphatase</keyword>
<protein>
    <submittedName>
        <fullName evidence="6">CTD small phosphatase-like protein</fullName>
    </submittedName>
</protein>
<keyword evidence="7" id="KW-1185">Reference proteome</keyword>
<dbReference type="InterPro" id="IPR023214">
    <property type="entry name" value="HAD_sf"/>
</dbReference>
<name>A0AAV8F9V2_9POAL</name>
<evidence type="ECO:0000256" key="1">
    <source>
        <dbReference type="ARBA" id="ARBA00022801"/>
    </source>
</evidence>
<reference evidence="6" key="1">
    <citation type="submission" date="2022-08" db="EMBL/GenBank/DDBJ databases">
        <authorList>
            <person name="Marques A."/>
        </authorList>
    </citation>
    <scope>NUCLEOTIDE SEQUENCE</scope>
    <source>
        <strain evidence="6">RhyPub2mFocal</strain>
        <tissue evidence="6">Leaves</tissue>
    </source>
</reference>
<dbReference type="InterPro" id="IPR050365">
    <property type="entry name" value="TIM50"/>
</dbReference>
<dbReference type="AlphaFoldDB" id="A0AAV8F9V2"/>
<dbReference type="NCBIfam" id="TIGR02251">
    <property type="entry name" value="HIF-SF_euk"/>
    <property type="match status" value="1"/>
</dbReference>
<accession>A0AAV8F9V2</accession>
<comment type="similarity">
    <text evidence="4">Belongs to the CTDSPL2 family.</text>
</comment>
<evidence type="ECO:0000313" key="7">
    <source>
        <dbReference type="Proteomes" id="UP001140206"/>
    </source>
</evidence>
<dbReference type="PANTHER" id="PTHR12210">
    <property type="entry name" value="DULLARD PROTEIN PHOSPHATASE"/>
    <property type="match status" value="1"/>
</dbReference>
<dbReference type="GO" id="GO:0004721">
    <property type="term" value="F:phosphoprotein phosphatase activity"/>
    <property type="evidence" value="ECO:0007669"/>
    <property type="project" value="UniProtKB-KW"/>
</dbReference>
<dbReference type="Pfam" id="PF03031">
    <property type="entry name" value="NIF"/>
    <property type="match status" value="1"/>
</dbReference>
<gene>
    <name evidence="6" type="ORF">LUZ62_038953</name>
</gene>
<dbReference type="Gene3D" id="3.40.50.1000">
    <property type="entry name" value="HAD superfamily/HAD-like"/>
    <property type="match status" value="1"/>
</dbReference>
<dbReference type="SUPFAM" id="SSF56784">
    <property type="entry name" value="HAD-like"/>
    <property type="match status" value="1"/>
</dbReference>
<dbReference type="InterPro" id="IPR036412">
    <property type="entry name" value="HAD-like_sf"/>
</dbReference>
<keyword evidence="1" id="KW-0378">Hydrolase</keyword>
<evidence type="ECO:0000313" key="6">
    <source>
        <dbReference type="EMBL" id="KAJ4787707.1"/>
    </source>
</evidence>
<sequence>MTYEPGYDAMDLLNITDKEPVNSQTIHTDSELGEFNQISSVQCHSSELLRHIAHVSEKISFDNASNSISSSSDHEISKYMDFYFNENDEALNFNSIMGFTNNTASTASNQLNNHHWEINEMSKLFPFQNRLWACQNYADSTVSYQSSQYTSQNHDIDIFLNMDELNMQSPLQNMSGMGLDDGVDGTTFQLSFGTEIENKICLEDIDFGVEEYPDLMEIDSFLETQIKKRNTLVLDLDETLVHSTKGGCNNVANSFIMYNFRIMHDNIPIYVMERPHLRCFLERVAGLFEIVIFTAGTRIYASKVLNELDPEGKFFSRRFYRDSCKPFMEGGYVKDLTILGVDLAKVAIIDNTPKVYRLQRENGIPIKSWYDDPSDIELIRLLPFLETLAEADDVRPLISKTFNVIGNNGTVLCILCDGKFLKPQDPSSNGC</sequence>
<organism evidence="6 7">
    <name type="scientific">Rhynchospora pubera</name>
    <dbReference type="NCBI Taxonomy" id="906938"/>
    <lineage>
        <taxon>Eukaryota</taxon>
        <taxon>Viridiplantae</taxon>
        <taxon>Streptophyta</taxon>
        <taxon>Embryophyta</taxon>
        <taxon>Tracheophyta</taxon>
        <taxon>Spermatophyta</taxon>
        <taxon>Magnoliopsida</taxon>
        <taxon>Liliopsida</taxon>
        <taxon>Poales</taxon>
        <taxon>Cyperaceae</taxon>
        <taxon>Cyperoideae</taxon>
        <taxon>Rhynchosporeae</taxon>
        <taxon>Rhynchospora</taxon>
    </lineage>
</organism>
<comment type="caution">
    <text evidence="6">The sequence shown here is derived from an EMBL/GenBank/DDBJ whole genome shotgun (WGS) entry which is preliminary data.</text>
</comment>
<proteinExistence type="inferred from homology"/>
<dbReference type="CDD" id="cd07521">
    <property type="entry name" value="HAD_FCP1-like"/>
    <property type="match status" value="1"/>
</dbReference>
<evidence type="ECO:0000259" key="5">
    <source>
        <dbReference type="PROSITE" id="PS50969"/>
    </source>
</evidence>
<dbReference type="InterPro" id="IPR004274">
    <property type="entry name" value="FCP1_dom"/>
</dbReference>
<evidence type="ECO:0000256" key="3">
    <source>
        <dbReference type="ARBA" id="ARBA00037324"/>
    </source>
</evidence>
<dbReference type="SMART" id="SM00577">
    <property type="entry name" value="CPDc"/>
    <property type="match status" value="1"/>
</dbReference>
<evidence type="ECO:0000256" key="2">
    <source>
        <dbReference type="ARBA" id="ARBA00022912"/>
    </source>
</evidence>
<dbReference type="FunFam" id="3.40.50.1000:FF:000015">
    <property type="entry name" value="CTD small phosphatase-like protein 2"/>
    <property type="match status" value="1"/>
</dbReference>
<comment type="function">
    <text evidence="3">Probable phosphatase.</text>
</comment>
<feature type="domain" description="FCP1 homology" evidence="5">
    <location>
        <begin position="225"/>
        <end position="388"/>
    </location>
</feature>
<dbReference type="GO" id="GO:0005634">
    <property type="term" value="C:nucleus"/>
    <property type="evidence" value="ECO:0007669"/>
    <property type="project" value="UniProtKB-ARBA"/>
</dbReference>
<evidence type="ECO:0000256" key="4">
    <source>
        <dbReference type="ARBA" id="ARBA00038355"/>
    </source>
</evidence>
<dbReference type="PROSITE" id="PS50969">
    <property type="entry name" value="FCP1"/>
    <property type="match status" value="1"/>
</dbReference>
<dbReference type="Proteomes" id="UP001140206">
    <property type="component" value="Chromosome 2"/>
</dbReference>